<dbReference type="PATRIC" id="fig|157687.3.peg.1349"/>
<dbReference type="SUPFAM" id="SSF54862">
    <property type="entry name" value="4Fe-4S ferredoxins"/>
    <property type="match status" value="1"/>
</dbReference>
<protein>
    <submittedName>
        <fullName evidence="7">4Fe-4S binding domain protein</fullName>
    </submittedName>
    <submittedName>
        <fullName evidence="6">4Fe-4S ferredoxin</fullName>
    </submittedName>
</protein>
<dbReference type="PANTHER" id="PTHR43687">
    <property type="entry name" value="ADENYLYLSULFATE REDUCTASE, BETA SUBUNIT"/>
    <property type="match status" value="1"/>
</dbReference>
<dbReference type="GO" id="GO:0046872">
    <property type="term" value="F:metal ion binding"/>
    <property type="evidence" value="ECO:0007669"/>
    <property type="project" value="UniProtKB-KW"/>
</dbReference>
<dbReference type="GO" id="GO:0051539">
    <property type="term" value="F:4 iron, 4 sulfur cluster binding"/>
    <property type="evidence" value="ECO:0007669"/>
    <property type="project" value="UniProtKB-KW"/>
</dbReference>
<evidence type="ECO:0000256" key="2">
    <source>
        <dbReference type="ARBA" id="ARBA00022723"/>
    </source>
</evidence>
<evidence type="ECO:0000313" key="8">
    <source>
        <dbReference type="Proteomes" id="UP000070483"/>
    </source>
</evidence>
<reference evidence="7" key="2">
    <citation type="submission" date="2016-01" db="EMBL/GenBank/DDBJ databases">
        <authorList>
            <person name="Oliw E.H."/>
        </authorList>
    </citation>
    <scope>NUCLEOTIDE SEQUENCE [LARGE SCALE GENOMIC DNA]</scope>
    <source>
        <strain evidence="7">KA00185</strain>
    </source>
</reference>
<evidence type="ECO:0000313" key="9">
    <source>
        <dbReference type="Proteomes" id="UP000321397"/>
    </source>
</evidence>
<dbReference type="Proteomes" id="UP000321397">
    <property type="component" value="Chromosome"/>
</dbReference>
<keyword evidence="1" id="KW-0004">4Fe-4S</keyword>
<keyword evidence="8" id="KW-1185">Reference proteome</keyword>
<evidence type="ECO:0000259" key="5">
    <source>
        <dbReference type="PROSITE" id="PS51379"/>
    </source>
</evidence>
<dbReference type="AlphaFoldDB" id="A0A134AA11"/>
<dbReference type="InterPro" id="IPR017900">
    <property type="entry name" value="4Fe4S_Fe_S_CS"/>
</dbReference>
<keyword evidence="3" id="KW-0408">Iron</keyword>
<dbReference type="STRING" id="157687.HMPREF3180_01353"/>
<dbReference type="Gene3D" id="3.30.70.20">
    <property type="match status" value="1"/>
</dbReference>
<dbReference type="OrthoDB" id="9803192at2"/>
<evidence type="ECO:0000256" key="3">
    <source>
        <dbReference type="ARBA" id="ARBA00023004"/>
    </source>
</evidence>
<dbReference type="Proteomes" id="UP000070483">
    <property type="component" value="Unassembled WGS sequence"/>
</dbReference>
<dbReference type="InterPro" id="IPR017896">
    <property type="entry name" value="4Fe4S_Fe-S-bd"/>
</dbReference>
<evidence type="ECO:0000256" key="1">
    <source>
        <dbReference type="ARBA" id="ARBA00022485"/>
    </source>
</evidence>
<evidence type="ECO:0000313" key="7">
    <source>
        <dbReference type="EMBL" id="KXB64526.1"/>
    </source>
</evidence>
<dbReference type="InterPro" id="IPR050572">
    <property type="entry name" value="Fe-S_Ferredoxin"/>
</dbReference>
<dbReference type="EMBL" id="LSDD01000096">
    <property type="protein sequence ID" value="KXB64526.1"/>
    <property type="molecule type" value="Genomic_DNA"/>
</dbReference>
<feature type="domain" description="4Fe-4S ferredoxin-type" evidence="5">
    <location>
        <begin position="1"/>
        <end position="30"/>
    </location>
</feature>
<keyword evidence="4" id="KW-0411">Iron-sulfur</keyword>
<dbReference type="PANTHER" id="PTHR43687:SF1">
    <property type="entry name" value="FERREDOXIN III"/>
    <property type="match status" value="1"/>
</dbReference>
<reference evidence="8" key="1">
    <citation type="submission" date="2016-01" db="EMBL/GenBank/DDBJ databases">
        <authorList>
            <person name="Mitreva M."/>
            <person name="Pepin K.H."/>
            <person name="Mihindukulasuriya K.A."/>
            <person name="Fulton R."/>
            <person name="Fronick C."/>
            <person name="O'Laughlin M."/>
            <person name="Miner T."/>
            <person name="Herter B."/>
            <person name="Rosa B.A."/>
            <person name="Cordes M."/>
            <person name="Tomlinson C."/>
            <person name="Wollam A."/>
            <person name="Palsikar V.B."/>
            <person name="Mardis E.R."/>
            <person name="Wilson R.K."/>
        </authorList>
    </citation>
    <scope>NUCLEOTIDE SEQUENCE [LARGE SCALE GENOMIC DNA]</scope>
    <source>
        <strain evidence="8">KA00185</strain>
    </source>
</reference>
<dbReference type="PROSITE" id="PS51379">
    <property type="entry name" value="4FE4S_FER_2"/>
    <property type="match status" value="2"/>
</dbReference>
<feature type="domain" description="4Fe-4S ferredoxin-type" evidence="5">
    <location>
        <begin position="36"/>
        <end position="66"/>
    </location>
</feature>
<evidence type="ECO:0000256" key="4">
    <source>
        <dbReference type="ARBA" id="ARBA00023014"/>
    </source>
</evidence>
<gene>
    <name evidence="7" type="ORF">HMPREF3180_01353</name>
    <name evidence="6" type="ORF">JMUB3933_1718</name>
</gene>
<dbReference type="EMBL" id="AP019834">
    <property type="protein sequence ID" value="BBM48204.1"/>
    <property type="molecule type" value="Genomic_DNA"/>
</dbReference>
<organism evidence="7 8">
    <name type="scientific">Leptotrichia wadei</name>
    <dbReference type="NCBI Taxonomy" id="157687"/>
    <lineage>
        <taxon>Bacteria</taxon>
        <taxon>Fusobacteriati</taxon>
        <taxon>Fusobacteriota</taxon>
        <taxon>Fusobacteriia</taxon>
        <taxon>Fusobacteriales</taxon>
        <taxon>Leptotrichiaceae</taxon>
        <taxon>Leptotrichia</taxon>
    </lineage>
</organism>
<sequence length="109" mass="12119">MSIVIDPYVCIGCTKCTLVCPGTLIEMQKVDDMKIEKAVMEYPKDCWGCVSCVKECPVQAISFFLGADIGGNGSTMTTKEEGDVLKWIIEKRDGTIEEIDINRKDANKY</sequence>
<reference evidence="6 9" key="3">
    <citation type="submission" date="2019-07" db="EMBL/GenBank/DDBJ databases">
        <title>Complete Genome Sequence of Leptotrichia wadei Strain JMUB3933.</title>
        <authorList>
            <person name="Watanabe S."/>
            <person name="Cui L."/>
        </authorList>
    </citation>
    <scope>NUCLEOTIDE SEQUENCE [LARGE SCALE GENOMIC DNA]</scope>
    <source>
        <strain evidence="6 9">JMUB3933</strain>
    </source>
</reference>
<evidence type="ECO:0000313" key="6">
    <source>
        <dbReference type="EMBL" id="BBM48204.1"/>
    </source>
</evidence>
<proteinExistence type="predicted"/>
<dbReference type="RefSeq" id="WP_060918056.1">
    <property type="nucleotide sequence ID" value="NZ_AP019834.1"/>
</dbReference>
<keyword evidence="2" id="KW-0479">Metal-binding</keyword>
<name>A0A134AA11_9FUSO</name>
<accession>A0A134AA11</accession>
<dbReference type="Pfam" id="PF12838">
    <property type="entry name" value="Fer4_7"/>
    <property type="match status" value="1"/>
</dbReference>
<dbReference type="PROSITE" id="PS00198">
    <property type="entry name" value="4FE4S_FER_1"/>
    <property type="match status" value="2"/>
</dbReference>